<name>A0ABQ2U9P2_9PSEU</name>
<evidence type="ECO:0000313" key="3">
    <source>
        <dbReference type="Proteomes" id="UP000649573"/>
    </source>
</evidence>
<protein>
    <recommendedName>
        <fullName evidence="4">Peptidase inhibitor family I36</fullName>
    </recommendedName>
</protein>
<comment type="caution">
    <text evidence="2">The sequence shown here is derived from an EMBL/GenBank/DDBJ whole genome shotgun (WGS) entry which is preliminary data.</text>
</comment>
<organism evidence="2 3">
    <name type="scientific">Lentzea flava</name>
    <dbReference type="NCBI Taxonomy" id="103732"/>
    <lineage>
        <taxon>Bacteria</taxon>
        <taxon>Bacillati</taxon>
        <taxon>Actinomycetota</taxon>
        <taxon>Actinomycetes</taxon>
        <taxon>Pseudonocardiales</taxon>
        <taxon>Pseudonocardiaceae</taxon>
        <taxon>Lentzea</taxon>
    </lineage>
</organism>
<dbReference type="Proteomes" id="UP000649573">
    <property type="component" value="Unassembled WGS sequence"/>
</dbReference>
<proteinExistence type="predicted"/>
<keyword evidence="1" id="KW-0732">Signal</keyword>
<dbReference type="EMBL" id="BMRE01000001">
    <property type="protein sequence ID" value="GGU14109.1"/>
    <property type="molecule type" value="Genomic_DNA"/>
</dbReference>
<gene>
    <name evidence="2" type="ORF">GCM10010178_01820</name>
</gene>
<feature type="chain" id="PRO_5046458101" description="Peptidase inhibitor family I36" evidence="1">
    <location>
        <begin position="34"/>
        <end position="147"/>
    </location>
</feature>
<evidence type="ECO:0008006" key="4">
    <source>
        <dbReference type="Google" id="ProtNLM"/>
    </source>
</evidence>
<reference evidence="3" key="1">
    <citation type="journal article" date="2019" name="Int. J. Syst. Evol. Microbiol.">
        <title>The Global Catalogue of Microorganisms (GCM) 10K type strain sequencing project: providing services to taxonomists for standard genome sequencing and annotation.</title>
        <authorList>
            <consortium name="The Broad Institute Genomics Platform"/>
            <consortium name="The Broad Institute Genome Sequencing Center for Infectious Disease"/>
            <person name="Wu L."/>
            <person name="Ma J."/>
        </authorList>
    </citation>
    <scope>NUCLEOTIDE SEQUENCE [LARGE SCALE GENOMIC DNA]</scope>
    <source>
        <strain evidence="3">JCM 3296</strain>
    </source>
</reference>
<sequence length="147" mass="15509">MSAAAARVLIMKKALLIVAAAVAGLFAPGVAHAETPPGCASAYQLGPTAYVKMGGQTAASVKQFAGCGKNWSYVFVWADWAAKHDLFHVTTAVETTSDGKDHGKVFGRLDQREVWSSPTNTTGRCTRALGVVSLGEDGWSAYTNRDC</sequence>
<evidence type="ECO:0000256" key="1">
    <source>
        <dbReference type="SAM" id="SignalP"/>
    </source>
</evidence>
<feature type="signal peptide" evidence="1">
    <location>
        <begin position="1"/>
        <end position="33"/>
    </location>
</feature>
<evidence type="ECO:0000313" key="2">
    <source>
        <dbReference type="EMBL" id="GGU14109.1"/>
    </source>
</evidence>
<keyword evidence="3" id="KW-1185">Reference proteome</keyword>
<accession>A0ABQ2U9P2</accession>